<dbReference type="PANTHER" id="PTHR47799:SF1">
    <property type="entry name" value="OMEGA-AMIDASE YAFV"/>
    <property type="match status" value="1"/>
</dbReference>
<dbReference type="InterPro" id="IPR003010">
    <property type="entry name" value="C-N_Hydrolase"/>
</dbReference>
<sequence length="261" mass="28146">MSGRLTVALGQYDIGWHSPEASLAAAETLISRAAAGGARLVVLPEMATTGFTMDKTQATPLQGPVVSRLGELAARSKVWLVAGVAVREDEGSDTAAPRTVNTAIAFDPEGRVAAVHRKQRLFAYGGEHEHYRAGNKPTCLIIDGVRTALFICYELRFPELFGAVARDVDAMVLIANWPAARRPHWDALLRARAIENQCYFIGVNRIGTGGGLAYDGGSAAFTPWGEDLAPETASGVPLVTLDTRTVAEVRERYPFLRDRVV</sequence>
<dbReference type="InterPro" id="IPR036526">
    <property type="entry name" value="C-N_Hydrolase_sf"/>
</dbReference>
<proteinExistence type="predicted"/>
<dbReference type="Gene3D" id="3.60.110.10">
    <property type="entry name" value="Carbon-nitrogen hydrolase"/>
    <property type="match status" value="1"/>
</dbReference>
<dbReference type="Proteomes" id="UP000035579">
    <property type="component" value="Chromosome"/>
</dbReference>
<dbReference type="PANTHER" id="PTHR47799">
    <property type="entry name" value="OMEGA-AMIDASE YAFV"/>
    <property type="match status" value="1"/>
</dbReference>
<keyword evidence="5" id="KW-1185">Reference proteome</keyword>
<evidence type="ECO:0000313" key="2">
    <source>
        <dbReference type="EMBL" id="AKJ03939.1"/>
    </source>
</evidence>
<dbReference type="RefSeq" id="WP_053066735.1">
    <property type="nucleotide sequence ID" value="NZ_CP011509.1"/>
</dbReference>
<evidence type="ECO:0000313" key="3">
    <source>
        <dbReference type="EMBL" id="REG23714.1"/>
    </source>
</evidence>
<protein>
    <submittedName>
        <fullName evidence="2">Aliphatic amidase AmiE</fullName>
    </submittedName>
    <submittedName>
        <fullName evidence="3">Amidohydrolase</fullName>
    </submittedName>
</protein>
<accession>A0AAC8QAL0</accession>
<dbReference type="InterPro" id="IPR052737">
    <property type="entry name" value="Omega-amidase_YafV"/>
</dbReference>
<dbReference type="KEGG" id="age:AA314_05565"/>
<organism evidence="2 4">
    <name type="scientific">Archangium gephyra</name>
    <dbReference type="NCBI Taxonomy" id="48"/>
    <lineage>
        <taxon>Bacteria</taxon>
        <taxon>Pseudomonadati</taxon>
        <taxon>Myxococcota</taxon>
        <taxon>Myxococcia</taxon>
        <taxon>Myxococcales</taxon>
        <taxon>Cystobacterineae</taxon>
        <taxon>Archangiaceae</taxon>
        <taxon>Archangium</taxon>
    </lineage>
</organism>
<evidence type="ECO:0000259" key="1">
    <source>
        <dbReference type="PROSITE" id="PS50263"/>
    </source>
</evidence>
<dbReference type="GO" id="GO:0050152">
    <property type="term" value="F:omega-amidase activity"/>
    <property type="evidence" value="ECO:0007669"/>
    <property type="project" value="TreeGrafter"/>
</dbReference>
<dbReference type="PROSITE" id="PS50263">
    <property type="entry name" value="CN_HYDROLASE"/>
    <property type="match status" value="1"/>
</dbReference>
<dbReference type="GO" id="GO:0106008">
    <property type="term" value="F:2-oxoglutaramate amidase activity"/>
    <property type="evidence" value="ECO:0007669"/>
    <property type="project" value="TreeGrafter"/>
</dbReference>
<dbReference type="Proteomes" id="UP000256345">
    <property type="component" value="Unassembled WGS sequence"/>
</dbReference>
<evidence type="ECO:0000313" key="5">
    <source>
        <dbReference type="Proteomes" id="UP000256345"/>
    </source>
</evidence>
<dbReference type="AlphaFoldDB" id="A0AAC8QAL0"/>
<evidence type="ECO:0000313" key="4">
    <source>
        <dbReference type="Proteomes" id="UP000035579"/>
    </source>
</evidence>
<dbReference type="EMBL" id="QUMU01000016">
    <property type="protein sequence ID" value="REG23714.1"/>
    <property type="molecule type" value="Genomic_DNA"/>
</dbReference>
<reference evidence="2 4" key="1">
    <citation type="submission" date="2015-05" db="EMBL/GenBank/DDBJ databases">
        <title>Genome assembly of Archangium gephyra DSM 2261.</title>
        <authorList>
            <person name="Sharma G."/>
            <person name="Subramanian S."/>
        </authorList>
    </citation>
    <scope>NUCLEOTIDE SEQUENCE [LARGE SCALE GENOMIC DNA]</scope>
    <source>
        <strain evidence="2 4">DSM 2261</strain>
    </source>
</reference>
<name>A0AAC8QAL0_9BACT</name>
<dbReference type="Pfam" id="PF00795">
    <property type="entry name" value="CN_hydrolase"/>
    <property type="match status" value="1"/>
</dbReference>
<feature type="domain" description="CN hydrolase" evidence="1">
    <location>
        <begin position="5"/>
        <end position="245"/>
    </location>
</feature>
<gene>
    <name evidence="2" type="ORF">AA314_05565</name>
    <name evidence="3" type="ORF">ATI61_116186</name>
</gene>
<dbReference type="SUPFAM" id="SSF56317">
    <property type="entry name" value="Carbon-nitrogen hydrolase"/>
    <property type="match status" value="1"/>
</dbReference>
<dbReference type="EMBL" id="CP011509">
    <property type="protein sequence ID" value="AKJ03939.1"/>
    <property type="molecule type" value="Genomic_DNA"/>
</dbReference>
<reference evidence="3 5" key="2">
    <citation type="submission" date="2018-08" db="EMBL/GenBank/DDBJ databases">
        <title>Genomic Encyclopedia of Archaeal and Bacterial Type Strains, Phase II (KMG-II): from individual species to whole genera.</title>
        <authorList>
            <person name="Goeker M."/>
        </authorList>
    </citation>
    <scope>NUCLEOTIDE SEQUENCE [LARGE SCALE GENOMIC DNA]</scope>
    <source>
        <strain evidence="3 5">DSM 2261</strain>
    </source>
</reference>